<name>A0A1I3UAJ0_9GAMM</name>
<accession>A0A1I3UAJ0</accession>
<reference evidence="2" key="1">
    <citation type="submission" date="2016-10" db="EMBL/GenBank/DDBJ databases">
        <authorList>
            <person name="Varghese N."/>
            <person name="Submissions S."/>
        </authorList>
    </citation>
    <scope>NUCLEOTIDE SEQUENCE [LARGE SCALE GENOMIC DNA]</scope>
    <source>
        <strain evidence="2">DSM 11578</strain>
    </source>
</reference>
<proteinExistence type="predicted"/>
<dbReference type="AlphaFoldDB" id="A0A1I3UAJ0"/>
<evidence type="ECO:0000313" key="1">
    <source>
        <dbReference type="EMBL" id="SFJ79932.1"/>
    </source>
</evidence>
<sequence length="49" mass="5445">MNFINLITASTAQITVQYEFDIAFLSENISRLALTIAYLIVLGMGIHTL</sequence>
<gene>
    <name evidence="1" type="ORF">SAMN04488079_101250</name>
</gene>
<evidence type="ECO:0000313" key="2">
    <source>
        <dbReference type="Proteomes" id="UP000198924"/>
    </source>
</evidence>
<keyword evidence="2" id="KW-1185">Reference proteome</keyword>
<organism evidence="1 2">
    <name type="scientific">Methylophaga sulfidovorans</name>
    <dbReference type="NCBI Taxonomy" id="45496"/>
    <lineage>
        <taxon>Bacteria</taxon>
        <taxon>Pseudomonadati</taxon>
        <taxon>Pseudomonadota</taxon>
        <taxon>Gammaproteobacteria</taxon>
        <taxon>Thiotrichales</taxon>
        <taxon>Piscirickettsiaceae</taxon>
        <taxon>Methylophaga</taxon>
    </lineage>
</organism>
<dbReference type="Proteomes" id="UP000198924">
    <property type="component" value="Unassembled WGS sequence"/>
</dbReference>
<protein>
    <submittedName>
        <fullName evidence="1">Uncharacterized protein</fullName>
    </submittedName>
</protein>
<dbReference type="EMBL" id="FOSH01000001">
    <property type="protein sequence ID" value="SFJ79932.1"/>
    <property type="molecule type" value="Genomic_DNA"/>
</dbReference>